<protein>
    <submittedName>
        <fullName evidence="2">DUF1378 domain-containing protein</fullName>
    </submittedName>
</protein>
<keyword evidence="1" id="KW-1133">Transmembrane helix</keyword>
<evidence type="ECO:0000313" key="3">
    <source>
        <dbReference type="Proteomes" id="UP000186595"/>
    </source>
</evidence>
<feature type="transmembrane region" description="Helical" evidence="1">
    <location>
        <begin position="6"/>
        <end position="25"/>
    </location>
</feature>
<dbReference type="InterPro" id="IPR009808">
    <property type="entry name" value="DUF1378"/>
</dbReference>
<proteinExistence type="predicted"/>
<name>A0AAP7PFI0_ECOLX</name>
<keyword evidence="1" id="KW-0812">Transmembrane</keyword>
<evidence type="ECO:0000256" key="1">
    <source>
        <dbReference type="SAM" id="Phobius"/>
    </source>
</evidence>
<accession>A0AAP7PFI0</accession>
<dbReference type="RefSeq" id="WP_073568582.1">
    <property type="nucleotide sequence ID" value="NZ_MPGR01000001.1"/>
</dbReference>
<reference evidence="2 3" key="1">
    <citation type="submission" date="2016-11" db="EMBL/GenBank/DDBJ databases">
        <title>Draft genome sequences of five Shigatoxin-producing Escherichia coli isolates harboring the new recently described Subtilase cytotoxin allelic variant subAB2-3.</title>
        <authorList>
            <person name="Tasara T."/>
            <person name="Fierz L."/>
            <person name="Klumpp J."/>
            <person name="Schmidt H."/>
            <person name="Stephan R."/>
        </authorList>
    </citation>
    <scope>NUCLEOTIDE SEQUENCE [LARGE SCALE GENOMIC DNA]</scope>
    <source>
        <strain evidence="2 3">453</strain>
    </source>
</reference>
<sequence>MTFIHQVMLYFCTVVCVLYLLSGGYRAMRDFWRRQIDKRAAEKISASQSAGTKPEEPLIP</sequence>
<dbReference type="EMBL" id="MPGR01000001">
    <property type="protein sequence ID" value="OKB75993.1"/>
    <property type="molecule type" value="Genomic_DNA"/>
</dbReference>
<comment type="caution">
    <text evidence="2">The sequence shown here is derived from an EMBL/GenBank/DDBJ whole genome shotgun (WGS) entry which is preliminary data.</text>
</comment>
<dbReference type="Pfam" id="PF07125">
    <property type="entry name" value="DUF1378"/>
    <property type="match status" value="1"/>
</dbReference>
<dbReference type="AlphaFoldDB" id="A0AAP7PFI0"/>
<keyword evidence="1" id="KW-0472">Membrane</keyword>
<evidence type="ECO:0000313" key="2">
    <source>
        <dbReference type="EMBL" id="OKB75993.1"/>
    </source>
</evidence>
<gene>
    <name evidence="2" type="ORF">BMT50_26035</name>
</gene>
<organism evidence="2 3">
    <name type="scientific">Escherichia coli</name>
    <dbReference type="NCBI Taxonomy" id="562"/>
    <lineage>
        <taxon>Bacteria</taxon>
        <taxon>Pseudomonadati</taxon>
        <taxon>Pseudomonadota</taxon>
        <taxon>Gammaproteobacteria</taxon>
        <taxon>Enterobacterales</taxon>
        <taxon>Enterobacteriaceae</taxon>
        <taxon>Escherichia</taxon>
    </lineage>
</organism>
<dbReference type="Proteomes" id="UP000186595">
    <property type="component" value="Unassembled WGS sequence"/>
</dbReference>